<dbReference type="Pfam" id="PF03537">
    <property type="entry name" value="Glyco_hydro_114"/>
    <property type="match status" value="1"/>
</dbReference>
<gene>
    <name evidence="3" type="ORF">CLV71_103164</name>
</gene>
<dbReference type="SUPFAM" id="SSF51445">
    <property type="entry name" value="(Trans)glycosidases"/>
    <property type="match status" value="1"/>
</dbReference>
<dbReference type="Proteomes" id="UP000294927">
    <property type="component" value="Unassembled WGS sequence"/>
</dbReference>
<feature type="signal peptide" evidence="1">
    <location>
        <begin position="1"/>
        <end position="27"/>
    </location>
</feature>
<reference evidence="3 4" key="1">
    <citation type="submission" date="2019-03" db="EMBL/GenBank/DDBJ databases">
        <title>Genomic Encyclopedia of Archaeal and Bacterial Type Strains, Phase II (KMG-II): from individual species to whole genera.</title>
        <authorList>
            <person name="Goeker M."/>
        </authorList>
    </citation>
    <scope>NUCLEOTIDE SEQUENCE [LARGE SCALE GENOMIC DNA]</scope>
    <source>
        <strain evidence="3 4">DSM 45499</strain>
    </source>
</reference>
<dbReference type="Gene3D" id="3.20.20.70">
    <property type="entry name" value="Aldolase class I"/>
    <property type="match status" value="1"/>
</dbReference>
<evidence type="ECO:0000313" key="3">
    <source>
        <dbReference type="EMBL" id="TDV54923.1"/>
    </source>
</evidence>
<sequence>MMTTRARVLPLVGAVVAALFVTADASAAVSLPPAHARFDYQIGGAYTPPSGVRVVSRDHGDAPAAGLYNICYVNAFQAQPDTEGEWGDLLLRDSRGDIVYDEDWGEAMLDIRTAAKRERIAAKVDAWIDQCAAKGFRAVEPDNFDTFTRAPDNLLTANQAQAYIKLLSAHAHGAGLAIAQKNTVELAGNRVANGLDFAVAEECAEWTECGDYVDAFGNNVIIIEYSARGLRAACADFGSTLSVVRRDVDVSTPDSSDYVYQTC</sequence>
<dbReference type="AlphaFoldDB" id="A0A4R7VXP9"/>
<dbReference type="EMBL" id="SOCP01000003">
    <property type="protein sequence ID" value="TDV54923.1"/>
    <property type="molecule type" value="Genomic_DNA"/>
</dbReference>
<organism evidence="3 4">
    <name type="scientific">Actinophytocola oryzae</name>
    <dbReference type="NCBI Taxonomy" id="502181"/>
    <lineage>
        <taxon>Bacteria</taxon>
        <taxon>Bacillati</taxon>
        <taxon>Actinomycetota</taxon>
        <taxon>Actinomycetes</taxon>
        <taxon>Pseudonocardiales</taxon>
        <taxon>Pseudonocardiaceae</taxon>
    </lineage>
</organism>
<dbReference type="PANTHER" id="PTHR35273:SF2">
    <property type="entry name" value="ALPHA-GALACTOSIDASE"/>
    <property type="match status" value="1"/>
</dbReference>
<keyword evidence="3" id="KW-0378">Hydrolase</keyword>
<dbReference type="InterPro" id="IPR013785">
    <property type="entry name" value="Aldolase_TIM"/>
</dbReference>
<name>A0A4R7VXP9_9PSEU</name>
<dbReference type="GO" id="GO:0016787">
    <property type="term" value="F:hydrolase activity"/>
    <property type="evidence" value="ECO:0007669"/>
    <property type="project" value="UniProtKB-KW"/>
</dbReference>
<evidence type="ECO:0000313" key="4">
    <source>
        <dbReference type="Proteomes" id="UP000294927"/>
    </source>
</evidence>
<keyword evidence="1" id="KW-0732">Signal</keyword>
<proteinExistence type="predicted"/>
<dbReference type="RefSeq" id="WP_243866299.1">
    <property type="nucleotide sequence ID" value="NZ_SOCP01000003.1"/>
</dbReference>
<comment type="caution">
    <text evidence="3">The sequence shown here is derived from an EMBL/GenBank/DDBJ whole genome shotgun (WGS) entry which is preliminary data.</text>
</comment>
<evidence type="ECO:0000256" key="1">
    <source>
        <dbReference type="SAM" id="SignalP"/>
    </source>
</evidence>
<evidence type="ECO:0000259" key="2">
    <source>
        <dbReference type="Pfam" id="PF03537"/>
    </source>
</evidence>
<feature type="chain" id="PRO_5020394560" evidence="1">
    <location>
        <begin position="28"/>
        <end position="263"/>
    </location>
</feature>
<dbReference type="PANTHER" id="PTHR35273">
    <property type="entry name" value="ALPHA-1,4 POLYGALACTOSAMINIDASE, PUTATIVE (AFU_ORTHOLOGUE AFUA_3G07890)-RELATED"/>
    <property type="match status" value="1"/>
</dbReference>
<dbReference type="InterPro" id="IPR017853">
    <property type="entry name" value="GH"/>
</dbReference>
<feature type="domain" description="Glycoside-hydrolase family GH114 TIM-barrel" evidence="2">
    <location>
        <begin position="38"/>
        <end position="250"/>
    </location>
</feature>
<protein>
    <submittedName>
        <fullName evidence="3">Glycosyl hydrolase family 114</fullName>
    </submittedName>
</protein>
<dbReference type="InterPro" id="IPR004352">
    <property type="entry name" value="GH114_TIM-barrel"/>
</dbReference>
<accession>A0A4R7VXP9</accession>
<keyword evidence="4" id="KW-1185">Reference proteome</keyword>